<keyword evidence="3 8" id="KW-0812">Transmembrane</keyword>
<gene>
    <name evidence="11" type="ORF">INT44_001913</name>
</gene>
<dbReference type="Gene3D" id="3.60.110.10">
    <property type="entry name" value="Carbon-nitrogen hydrolase"/>
    <property type="match status" value="1"/>
</dbReference>
<dbReference type="Pfam" id="PF03188">
    <property type="entry name" value="Cytochrom_B561"/>
    <property type="match status" value="1"/>
</dbReference>
<feature type="transmembrane region" description="Helical" evidence="8">
    <location>
        <begin position="234"/>
        <end position="251"/>
    </location>
</feature>
<dbReference type="Gene3D" id="1.20.120.1770">
    <property type="match status" value="1"/>
</dbReference>
<keyword evidence="7 8" id="KW-0472">Membrane</keyword>
<feature type="transmembrane region" description="Helical" evidence="8">
    <location>
        <begin position="349"/>
        <end position="366"/>
    </location>
</feature>
<evidence type="ECO:0000256" key="2">
    <source>
        <dbReference type="ARBA" id="ARBA00022448"/>
    </source>
</evidence>
<evidence type="ECO:0000256" key="6">
    <source>
        <dbReference type="ARBA" id="ARBA00022989"/>
    </source>
</evidence>
<comment type="subcellular location">
    <subcellularLocation>
        <location evidence="1">Membrane</location>
    </subcellularLocation>
</comment>
<proteinExistence type="predicted"/>
<dbReference type="InterPro" id="IPR036526">
    <property type="entry name" value="C-N_Hydrolase_sf"/>
</dbReference>
<feature type="transmembrane region" description="Helical" evidence="8">
    <location>
        <begin position="117"/>
        <end position="139"/>
    </location>
</feature>
<comment type="caution">
    <text evidence="11">The sequence shown here is derived from an EMBL/GenBank/DDBJ whole genome shotgun (WGS) entry which is preliminary data.</text>
</comment>
<organism evidence="11 12">
    <name type="scientific">Umbelopsis vinacea</name>
    <dbReference type="NCBI Taxonomy" id="44442"/>
    <lineage>
        <taxon>Eukaryota</taxon>
        <taxon>Fungi</taxon>
        <taxon>Fungi incertae sedis</taxon>
        <taxon>Mucoromycota</taxon>
        <taxon>Mucoromycotina</taxon>
        <taxon>Umbelopsidomycetes</taxon>
        <taxon>Umbelopsidales</taxon>
        <taxon>Umbelopsidaceae</taxon>
        <taxon>Umbelopsis</taxon>
    </lineage>
</organism>
<feature type="domain" description="Cytochrome b561" evidence="10">
    <location>
        <begin position="87"/>
        <end position="285"/>
    </location>
</feature>
<dbReference type="PANTHER" id="PTHR43674:SF16">
    <property type="entry name" value="CARBON-NITROGEN FAMILY, PUTATIVE (AFU_ORTHOLOGUE AFUA_5G02350)-RELATED"/>
    <property type="match status" value="1"/>
</dbReference>
<dbReference type="Pfam" id="PF00795">
    <property type="entry name" value="CN_hydrolase"/>
    <property type="match status" value="1"/>
</dbReference>
<evidence type="ECO:0000259" key="9">
    <source>
        <dbReference type="PROSITE" id="PS50263"/>
    </source>
</evidence>
<feature type="domain" description="CN hydrolase" evidence="9">
    <location>
        <begin position="384"/>
        <end position="649"/>
    </location>
</feature>
<dbReference type="PROSITE" id="PS50939">
    <property type="entry name" value="CYTOCHROME_B561"/>
    <property type="match status" value="1"/>
</dbReference>
<reference evidence="11" key="1">
    <citation type="submission" date="2020-12" db="EMBL/GenBank/DDBJ databases">
        <title>Metabolic potential, ecology and presence of endohyphal bacteria is reflected in genomic diversity of Mucoromycotina.</title>
        <authorList>
            <person name="Muszewska A."/>
            <person name="Okrasinska A."/>
            <person name="Steczkiewicz K."/>
            <person name="Drgas O."/>
            <person name="Orlowska M."/>
            <person name="Perlinska-Lenart U."/>
            <person name="Aleksandrzak-Piekarczyk T."/>
            <person name="Szatraj K."/>
            <person name="Zielenkiewicz U."/>
            <person name="Pilsyk S."/>
            <person name="Malc E."/>
            <person name="Mieczkowski P."/>
            <person name="Kruszewska J.S."/>
            <person name="Biernat P."/>
            <person name="Pawlowska J."/>
        </authorList>
    </citation>
    <scope>NUCLEOTIDE SEQUENCE</scope>
    <source>
        <strain evidence="11">WA0000051536</strain>
    </source>
</reference>
<dbReference type="AlphaFoldDB" id="A0A8H7UME2"/>
<dbReference type="GO" id="GO:0016020">
    <property type="term" value="C:membrane"/>
    <property type="evidence" value="ECO:0007669"/>
    <property type="project" value="UniProtKB-SubCell"/>
</dbReference>
<dbReference type="GO" id="GO:0016811">
    <property type="term" value="F:hydrolase activity, acting on carbon-nitrogen (but not peptide) bonds, in linear amides"/>
    <property type="evidence" value="ECO:0007669"/>
    <property type="project" value="TreeGrafter"/>
</dbReference>
<evidence type="ECO:0000256" key="4">
    <source>
        <dbReference type="ARBA" id="ARBA00022801"/>
    </source>
</evidence>
<name>A0A8H7UME2_9FUNG</name>
<evidence type="ECO:0000313" key="12">
    <source>
        <dbReference type="Proteomes" id="UP000612746"/>
    </source>
</evidence>
<keyword evidence="6 8" id="KW-1133">Transmembrane helix</keyword>
<evidence type="ECO:0000256" key="1">
    <source>
        <dbReference type="ARBA" id="ARBA00004370"/>
    </source>
</evidence>
<evidence type="ECO:0000256" key="7">
    <source>
        <dbReference type="ARBA" id="ARBA00023136"/>
    </source>
</evidence>
<keyword evidence="12" id="KW-1185">Reference proteome</keyword>
<feature type="transmembrane region" description="Helical" evidence="8">
    <location>
        <begin position="160"/>
        <end position="178"/>
    </location>
</feature>
<evidence type="ECO:0000256" key="8">
    <source>
        <dbReference type="SAM" id="Phobius"/>
    </source>
</evidence>
<evidence type="ECO:0000256" key="5">
    <source>
        <dbReference type="ARBA" id="ARBA00022982"/>
    </source>
</evidence>
<dbReference type="EMBL" id="JAEPRA010000005">
    <property type="protein sequence ID" value="KAG2185123.1"/>
    <property type="molecule type" value="Genomic_DNA"/>
</dbReference>
<sequence length="678" mass="76274">MFTGQIDHALQHRSVHLPMMETASSAEIVRLLIHPLILPKTIAHSLYVVTLPSLLIHSPLMTNSQPAQEHSPLLGSTSETMKANVRSTNFFSLAGQAGIVLFAVLVWSVLLTTPWSLFSYHPAGMSILVVAATEGIYLLQPTYTPQEKKEGLKYHAILQILGYTSGVTGATAIFYNKAIHDKPHITSAHASFGVLTLSYLLVQLLFGVFMAYVPSVFGGTSQAKALWKYHRVSGYLLLILVWITAQLGAHADFMVDNFPVPSFLWLYWVSLVLVAIGIFKRTDVSKCLLYANLILPFDKANLEASFTINISNQLRCLTYDFSTLVLDRFASQGKRCYVLWKFLQSYNKTNVGALLAAIFALPMRYIRQSQAIRLAKPLQTSTMVKIAVVQFHIRQTISDEDWDVKTNIMKAERFIAEAAQAKADIIVFPEYFLTGPLEDKSHLVDWESKHHKEFCTLAKKYSIDIVPGTIVEGDQAEDAIINCAYYIDHNGEVLLKYQKVHLWHPERKWLTRGGEGYKTVKTRFGITVGLCVCWDIIFPEVFREMSLKQHAQLIIAPAYWCFNDAGAIGLNHDDNSEVNLLNSVCTLRPFENDICMVFCNAANDENANHCPEQEIEHLVGRSQICAPFKGSLVRCEHSREEMIMADIDVAGITDDAEQVYKIRKDWSEGNIHNGPQRK</sequence>
<feature type="transmembrane region" description="Helical" evidence="8">
    <location>
        <begin position="263"/>
        <end position="279"/>
    </location>
</feature>
<evidence type="ECO:0008006" key="13">
    <source>
        <dbReference type="Google" id="ProtNLM"/>
    </source>
</evidence>
<dbReference type="SMART" id="SM00665">
    <property type="entry name" value="B561"/>
    <property type="match status" value="1"/>
</dbReference>
<feature type="transmembrane region" description="Helical" evidence="8">
    <location>
        <begin position="190"/>
        <end position="213"/>
    </location>
</feature>
<dbReference type="InterPro" id="IPR003010">
    <property type="entry name" value="C-N_Hydrolase"/>
</dbReference>
<dbReference type="CDD" id="cd08761">
    <property type="entry name" value="Cyt_b561_CYB561D2_like"/>
    <property type="match status" value="1"/>
</dbReference>
<dbReference type="Proteomes" id="UP000612746">
    <property type="component" value="Unassembled WGS sequence"/>
</dbReference>
<dbReference type="CDD" id="cd07197">
    <property type="entry name" value="nitrilase"/>
    <property type="match status" value="1"/>
</dbReference>
<keyword evidence="2" id="KW-0813">Transport</keyword>
<evidence type="ECO:0000259" key="10">
    <source>
        <dbReference type="PROSITE" id="PS50939"/>
    </source>
</evidence>
<evidence type="ECO:0000256" key="3">
    <source>
        <dbReference type="ARBA" id="ARBA00022692"/>
    </source>
</evidence>
<dbReference type="InterPro" id="IPR006593">
    <property type="entry name" value="Cyt_b561/ferric_Rdtase_TM"/>
</dbReference>
<dbReference type="InterPro" id="IPR050345">
    <property type="entry name" value="Aliph_Amidase/BUP"/>
</dbReference>
<dbReference type="PANTHER" id="PTHR43674">
    <property type="entry name" value="NITRILASE C965.09-RELATED"/>
    <property type="match status" value="1"/>
</dbReference>
<keyword evidence="5" id="KW-0249">Electron transport</keyword>
<evidence type="ECO:0000313" key="11">
    <source>
        <dbReference type="EMBL" id="KAG2185123.1"/>
    </source>
</evidence>
<dbReference type="OrthoDB" id="412018at2759"/>
<accession>A0A8H7UME2</accession>
<dbReference type="PROSITE" id="PS50263">
    <property type="entry name" value="CN_HYDROLASE"/>
    <property type="match status" value="1"/>
</dbReference>
<keyword evidence="4" id="KW-0378">Hydrolase</keyword>
<dbReference type="SUPFAM" id="SSF56317">
    <property type="entry name" value="Carbon-nitrogen hydrolase"/>
    <property type="match status" value="1"/>
</dbReference>
<feature type="transmembrane region" description="Helical" evidence="8">
    <location>
        <begin position="90"/>
        <end position="111"/>
    </location>
</feature>
<protein>
    <recommendedName>
        <fullName evidence="13">CN hydrolase domain-containing protein</fullName>
    </recommendedName>
</protein>